<name>A0ABX5FX72_9BACL</name>
<evidence type="ECO:0000256" key="3">
    <source>
        <dbReference type="ARBA" id="ARBA00022827"/>
    </source>
</evidence>
<dbReference type="Proteomes" id="UP000241645">
    <property type="component" value="Unassembled WGS sequence"/>
</dbReference>
<proteinExistence type="predicted"/>
<comment type="cofactor">
    <cofactor evidence="1">
        <name>FAD</name>
        <dbReference type="ChEBI" id="CHEBI:57692"/>
    </cofactor>
</comment>
<accession>A0ABX5FX72</accession>
<evidence type="ECO:0000256" key="4">
    <source>
        <dbReference type="ARBA" id="ARBA00023002"/>
    </source>
</evidence>
<evidence type="ECO:0000259" key="5">
    <source>
        <dbReference type="Pfam" id="PF01494"/>
    </source>
</evidence>
<dbReference type="RefSeq" id="WP_106833065.1">
    <property type="nucleotide sequence ID" value="NZ_JARMEW010000035.1"/>
</dbReference>
<keyword evidence="2" id="KW-0285">Flavoprotein</keyword>
<organism evidence="6 7">
    <name type="scientific">Brevibacillus porteri</name>
    <dbReference type="NCBI Taxonomy" id="2126350"/>
    <lineage>
        <taxon>Bacteria</taxon>
        <taxon>Bacillati</taxon>
        <taxon>Bacillota</taxon>
        <taxon>Bacilli</taxon>
        <taxon>Bacillales</taxon>
        <taxon>Paenibacillaceae</taxon>
        <taxon>Brevibacillus</taxon>
    </lineage>
</organism>
<dbReference type="Gene3D" id="3.50.50.60">
    <property type="entry name" value="FAD/NAD(P)-binding domain"/>
    <property type="match status" value="1"/>
</dbReference>
<evidence type="ECO:0000313" key="6">
    <source>
        <dbReference type="EMBL" id="PSK15419.1"/>
    </source>
</evidence>
<reference evidence="6 7" key="1">
    <citation type="submission" date="2018-03" db="EMBL/GenBank/DDBJ databases">
        <title>Brevisbacillus phylogenomics.</title>
        <authorList>
            <person name="Dunlap C."/>
        </authorList>
    </citation>
    <scope>NUCLEOTIDE SEQUENCE [LARGE SCALE GENOMIC DNA]</scope>
    <source>
        <strain evidence="6 7">NRRL B-41110</strain>
    </source>
</reference>
<comment type="caution">
    <text evidence="6">The sequence shown here is derived from an EMBL/GenBank/DDBJ whole genome shotgun (WGS) entry which is preliminary data.</text>
</comment>
<protein>
    <submittedName>
        <fullName evidence="6">2-polyprenyl-6-methoxyphenol hydroxylase</fullName>
    </submittedName>
</protein>
<gene>
    <name evidence="6" type="ORF">C7R92_02190</name>
</gene>
<evidence type="ECO:0000256" key="2">
    <source>
        <dbReference type="ARBA" id="ARBA00022630"/>
    </source>
</evidence>
<keyword evidence="3" id="KW-0274">FAD</keyword>
<feature type="domain" description="FAD-binding" evidence="5">
    <location>
        <begin position="7"/>
        <end position="345"/>
    </location>
</feature>
<dbReference type="EMBL" id="PXZO01000001">
    <property type="protein sequence ID" value="PSK15419.1"/>
    <property type="molecule type" value="Genomic_DNA"/>
</dbReference>
<evidence type="ECO:0000313" key="7">
    <source>
        <dbReference type="Proteomes" id="UP000241645"/>
    </source>
</evidence>
<keyword evidence="7" id="KW-1185">Reference proteome</keyword>
<dbReference type="InterPro" id="IPR036188">
    <property type="entry name" value="FAD/NAD-bd_sf"/>
</dbReference>
<dbReference type="PANTHER" id="PTHR46496">
    <property type="match status" value="1"/>
</dbReference>
<evidence type="ECO:0000256" key="1">
    <source>
        <dbReference type="ARBA" id="ARBA00001974"/>
    </source>
</evidence>
<dbReference type="GeneID" id="95748955"/>
<keyword evidence="4" id="KW-0560">Oxidoreductase</keyword>
<dbReference type="PANTHER" id="PTHR46496:SF1">
    <property type="entry name" value="ZEAXANTHIN EPOXIDASE, CHLOROPLASTIC"/>
    <property type="match status" value="1"/>
</dbReference>
<sequence>MSNEKHALIIGAGLSGLASALALKQKGWQVTLYEQAREHKGIGAGIVLAANAMKALDKLGVGQEVRELGAAVRSARIRDWKGNLLVELPVTEQAERYGADSYLIHRADLQQALLAKISTHELVLGKQFVSFSQKEARVQAAFADGSSTHGAILIGADGIHSHVRKRLFGEESMRYSGYTAIRGIATYQDPRYPLESGGGFEAWGRGIRFGFSHIGNNRIHWFAAINAPEGEKDGPLGRKRETLRRLDGWYEPVRAVIEATEDAAILRHDIYDRAPLRRWSEGRVTLVGDAAHPMLPNLGQGAGQGMEDALVLARCLAEADADSDSAYALRMYEEKRKKRANAIVKGSRLMGAVTQWENPLAIATRHFLLKTIPARIQSRRLDWIVGHEV</sequence>
<dbReference type="InterPro" id="IPR002938">
    <property type="entry name" value="FAD-bd"/>
</dbReference>
<dbReference type="SUPFAM" id="SSF51905">
    <property type="entry name" value="FAD/NAD(P)-binding domain"/>
    <property type="match status" value="1"/>
</dbReference>
<dbReference type="PRINTS" id="PR00420">
    <property type="entry name" value="RNGMNOXGNASE"/>
</dbReference>
<dbReference type="Pfam" id="PF01494">
    <property type="entry name" value="FAD_binding_3"/>
    <property type="match status" value="1"/>
</dbReference>